<organism evidence="2 3">
    <name type="scientific">Elysia crispata</name>
    <name type="common">lettuce slug</name>
    <dbReference type="NCBI Taxonomy" id="231223"/>
    <lineage>
        <taxon>Eukaryota</taxon>
        <taxon>Metazoa</taxon>
        <taxon>Spiralia</taxon>
        <taxon>Lophotrochozoa</taxon>
        <taxon>Mollusca</taxon>
        <taxon>Gastropoda</taxon>
        <taxon>Heterobranchia</taxon>
        <taxon>Euthyneura</taxon>
        <taxon>Panpulmonata</taxon>
        <taxon>Sacoglossa</taxon>
        <taxon>Placobranchoidea</taxon>
        <taxon>Plakobranchidae</taxon>
        <taxon>Elysia</taxon>
    </lineage>
</organism>
<proteinExistence type="predicted"/>
<keyword evidence="1" id="KW-0812">Transmembrane</keyword>
<keyword evidence="1" id="KW-1133">Transmembrane helix</keyword>
<evidence type="ECO:0000313" key="2">
    <source>
        <dbReference type="EMBL" id="KAK3755525.1"/>
    </source>
</evidence>
<keyword evidence="3" id="KW-1185">Reference proteome</keyword>
<feature type="transmembrane region" description="Helical" evidence="1">
    <location>
        <begin position="74"/>
        <end position="95"/>
    </location>
</feature>
<accession>A0AAE0YTA3</accession>
<dbReference type="Proteomes" id="UP001283361">
    <property type="component" value="Unassembled WGS sequence"/>
</dbReference>
<dbReference type="AlphaFoldDB" id="A0AAE0YTA3"/>
<name>A0AAE0YTA3_9GAST</name>
<comment type="caution">
    <text evidence="2">The sequence shown here is derived from an EMBL/GenBank/DDBJ whole genome shotgun (WGS) entry which is preliminary data.</text>
</comment>
<keyword evidence="1" id="KW-0472">Membrane</keyword>
<evidence type="ECO:0000313" key="3">
    <source>
        <dbReference type="Proteomes" id="UP001283361"/>
    </source>
</evidence>
<evidence type="ECO:0000256" key="1">
    <source>
        <dbReference type="SAM" id="Phobius"/>
    </source>
</evidence>
<sequence>MVVTSIYTDVTDVFMDVTNVSTDVTHVFMDVISVYADVTDVFMDMPSVYIGVTDVFMDVTSVYTGVFLPNDKTVIAVFLVLNIIGLTCSILQVPLTRDICTARE</sequence>
<protein>
    <submittedName>
        <fullName evidence="2">Uncharacterized protein</fullName>
    </submittedName>
</protein>
<gene>
    <name evidence="2" type="ORF">RRG08_063601</name>
</gene>
<reference evidence="2" key="1">
    <citation type="journal article" date="2023" name="G3 (Bethesda)">
        <title>A reference genome for the long-term kleptoplast-retaining sea slug Elysia crispata morphotype clarki.</title>
        <authorList>
            <person name="Eastman K.E."/>
            <person name="Pendleton A.L."/>
            <person name="Shaikh M.A."/>
            <person name="Suttiyut T."/>
            <person name="Ogas R."/>
            <person name="Tomko P."/>
            <person name="Gavelis G."/>
            <person name="Widhalm J.R."/>
            <person name="Wisecaver J.H."/>
        </authorList>
    </citation>
    <scope>NUCLEOTIDE SEQUENCE</scope>
    <source>
        <strain evidence="2">ECLA1</strain>
    </source>
</reference>
<dbReference type="EMBL" id="JAWDGP010005596">
    <property type="protein sequence ID" value="KAK3755525.1"/>
    <property type="molecule type" value="Genomic_DNA"/>
</dbReference>